<dbReference type="GeneID" id="110987919"/>
<dbReference type="PANTHER" id="PTHR11188">
    <property type="entry name" value="ARRESTIN DOMAIN CONTAINING PROTEIN"/>
    <property type="match status" value="1"/>
</dbReference>
<dbReference type="RefSeq" id="XP_022106774.1">
    <property type="nucleotide sequence ID" value="XM_022251082.1"/>
</dbReference>
<evidence type="ECO:0000313" key="5">
    <source>
        <dbReference type="RefSeq" id="XP_022106774.1"/>
    </source>
</evidence>
<organism evidence="4 5">
    <name type="scientific">Acanthaster planci</name>
    <name type="common">Crown-of-thorns starfish</name>
    <dbReference type="NCBI Taxonomy" id="133434"/>
    <lineage>
        <taxon>Eukaryota</taxon>
        <taxon>Metazoa</taxon>
        <taxon>Echinodermata</taxon>
        <taxon>Eleutherozoa</taxon>
        <taxon>Asterozoa</taxon>
        <taxon>Asteroidea</taxon>
        <taxon>Valvatacea</taxon>
        <taxon>Valvatida</taxon>
        <taxon>Acanthasteridae</taxon>
        <taxon>Acanthaster</taxon>
    </lineage>
</organism>
<feature type="region of interest" description="Disordered" evidence="2">
    <location>
        <begin position="345"/>
        <end position="385"/>
    </location>
</feature>
<dbReference type="PANTHER" id="PTHR11188:SF176">
    <property type="entry name" value="ARRESTIN DOMAIN-CONTAINING PROTEIN 1"/>
    <property type="match status" value="1"/>
</dbReference>
<gene>
    <name evidence="5" type="primary">LOC110987919</name>
</gene>
<dbReference type="GO" id="GO:0015031">
    <property type="term" value="P:protein transport"/>
    <property type="evidence" value="ECO:0007669"/>
    <property type="project" value="TreeGrafter"/>
</dbReference>
<dbReference type="OrthoDB" id="7785529at2759"/>
<proteinExistence type="inferred from homology"/>
<dbReference type="InterPro" id="IPR014756">
    <property type="entry name" value="Ig_E-set"/>
</dbReference>
<evidence type="ECO:0000259" key="3">
    <source>
        <dbReference type="Pfam" id="PF00339"/>
    </source>
</evidence>
<dbReference type="OMA" id="QRVKGVW"/>
<sequence length="385" mass="42445">MGVLKQMQIVFDNDKDEFSQGDVIKGAVVVEVEGDQDGGLQRVKGVWIKFKGVAKTEWTNTSYNSTSGATETKYHVQREDYLKKTVVLFGTGKFDRDIDNLSIPPGTNNYPFELPVPDDPLQPKSFQGIYGYIRYTAKATLSVRRMHINTETKTVRPFSMMGPAVDLSIIPGIQNSVKTKVTQYGCCGCGTMVERVITIGVPRRGYFSNDAIYVIGQIDNRDGEEEIYFDTTLVQRISFSCGRHTRTKEYNLSRASKSVSCPRGWVTDFTVGPLHTLISPPSGLPGCDLIDVEYYVKCIGCKFTKAIPVIIGTMPVRGEAPVLTAESSVPADVIALRPASVPAPITQDSNYSSEESETGECDRLLKSSPQDYDLDGAPPGRHIIR</sequence>
<name>A0A8B7ZMW4_ACAPL</name>
<accession>A0A8B7ZMW4</accession>
<dbReference type="InterPro" id="IPR050357">
    <property type="entry name" value="Arrestin_domain-protein"/>
</dbReference>
<feature type="domain" description="Arrestin-like N-terminal" evidence="3">
    <location>
        <begin position="8"/>
        <end position="151"/>
    </location>
</feature>
<dbReference type="GO" id="GO:0005737">
    <property type="term" value="C:cytoplasm"/>
    <property type="evidence" value="ECO:0007669"/>
    <property type="project" value="TreeGrafter"/>
</dbReference>
<dbReference type="Pfam" id="PF00339">
    <property type="entry name" value="Arrestin_N"/>
    <property type="match status" value="1"/>
</dbReference>
<keyword evidence="4" id="KW-1185">Reference proteome</keyword>
<dbReference type="SUPFAM" id="SSF81296">
    <property type="entry name" value="E set domains"/>
    <property type="match status" value="2"/>
</dbReference>
<dbReference type="KEGG" id="aplc:110987919"/>
<evidence type="ECO:0000256" key="2">
    <source>
        <dbReference type="SAM" id="MobiDB-lite"/>
    </source>
</evidence>
<dbReference type="InterPro" id="IPR014752">
    <property type="entry name" value="Arrestin-like_C"/>
</dbReference>
<evidence type="ECO:0000313" key="4">
    <source>
        <dbReference type="Proteomes" id="UP000694845"/>
    </source>
</evidence>
<protein>
    <submittedName>
        <fullName evidence="5">Arrestin domain-containing protein 1-like isoform X1</fullName>
    </submittedName>
</protein>
<evidence type="ECO:0000256" key="1">
    <source>
        <dbReference type="ARBA" id="ARBA00005298"/>
    </source>
</evidence>
<dbReference type="InterPro" id="IPR011021">
    <property type="entry name" value="Arrestin-like_N"/>
</dbReference>
<dbReference type="Gene3D" id="2.60.40.640">
    <property type="match status" value="2"/>
</dbReference>
<comment type="similarity">
    <text evidence="1">Belongs to the arrestin family.</text>
</comment>
<dbReference type="Proteomes" id="UP000694845">
    <property type="component" value="Unplaced"/>
</dbReference>
<reference evidence="5" key="1">
    <citation type="submission" date="2025-08" db="UniProtKB">
        <authorList>
            <consortium name="RefSeq"/>
        </authorList>
    </citation>
    <scope>IDENTIFICATION</scope>
</reference>
<dbReference type="AlphaFoldDB" id="A0A8B7ZMW4"/>